<dbReference type="PANTHER" id="PTHR45825:SF11">
    <property type="entry name" value="ALPHA AMYLASE DOMAIN-CONTAINING PROTEIN"/>
    <property type="match status" value="1"/>
</dbReference>
<keyword evidence="8" id="KW-1185">Reference proteome</keyword>
<evidence type="ECO:0000256" key="4">
    <source>
        <dbReference type="ARBA" id="ARBA00022679"/>
    </source>
</evidence>
<dbReference type="eggNOG" id="COG0297">
    <property type="taxonomic scope" value="Bacteria"/>
</dbReference>
<dbReference type="InterPro" id="IPR013534">
    <property type="entry name" value="Starch_synth_cat_dom"/>
</dbReference>
<dbReference type="Pfam" id="PF08323">
    <property type="entry name" value="Glyco_transf_5"/>
    <property type="match status" value="1"/>
</dbReference>
<dbReference type="STRING" id="163.SAMN04487775_104208"/>
<dbReference type="Proteomes" id="UP000182360">
    <property type="component" value="Unassembled WGS sequence"/>
</dbReference>
<protein>
    <recommendedName>
        <fullName evidence="2">starch synthase</fullName>
        <ecNumber evidence="2">2.4.1.21</ecNumber>
    </recommendedName>
</protein>
<dbReference type="EMBL" id="FOFU01000001">
    <property type="protein sequence ID" value="SEP78063.1"/>
    <property type="molecule type" value="Genomic_DNA"/>
</dbReference>
<dbReference type="PANTHER" id="PTHR45825">
    <property type="entry name" value="GRANULE-BOUND STARCH SYNTHASE 1, CHLOROPLASTIC/AMYLOPLASTIC"/>
    <property type="match status" value="1"/>
</dbReference>
<organism evidence="7 8">
    <name type="scientific">Treponema bryantii</name>
    <dbReference type="NCBI Taxonomy" id="163"/>
    <lineage>
        <taxon>Bacteria</taxon>
        <taxon>Pseudomonadati</taxon>
        <taxon>Spirochaetota</taxon>
        <taxon>Spirochaetia</taxon>
        <taxon>Spirochaetales</taxon>
        <taxon>Treponemataceae</taxon>
        <taxon>Treponema</taxon>
    </lineage>
</organism>
<sequence>MKIWVVSMECAGIAEAGGVKNVTFSLCKEFSDLKHKVTLFIPVYKCTCLDSLFEFNKLETVAEVELCGRKEKIQYTTARSTSNFDVVLINHPLFADKEAVYTYTENEEKQNPAHKKGSGHLDGLYLDVLFQKAVCAYGSIISRSDIPEILHCQDASTAMLPAFIAASKAFKKTNSVVTIHNAGPFYHHSFTSIGEAAWYTGLSTPLLEKAMNGRAVEPFLIASASGAYLTTVSEDYARELIDPANTEATEGLAPIFASNHVEIKGITNGFDFDRYNPALKEVSKLPFEFEPEKNDLEGKLKCRKFFIQNIVNTDNFKAAGIKKYGKLDCSTEYTKEIFFAYHGRITTQKGIAVLTAAVPAILENYPDVRFIFAGQGEPRLEIDIVRLCEKYPGKVTFMNGYNQTVVRLATAVSDFIVLPSYFEPCGLEDFIGQVYGTVPIAHKTGGLNKIIDGRTGFLYDSNTAGVLIAKLSEIIMLKMLRPSQISRMVKSGAYSVHHEYLWKTVIQKKYLPFFKEILKNSKE</sequence>
<dbReference type="SUPFAM" id="SSF53756">
    <property type="entry name" value="UDP-Glycosyltransferase/glycogen phosphorylase"/>
    <property type="match status" value="1"/>
</dbReference>
<evidence type="ECO:0000259" key="5">
    <source>
        <dbReference type="Pfam" id="PF00534"/>
    </source>
</evidence>
<evidence type="ECO:0000256" key="2">
    <source>
        <dbReference type="ARBA" id="ARBA00012588"/>
    </source>
</evidence>
<evidence type="ECO:0000313" key="8">
    <source>
        <dbReference type="Proteomes" id="UP000182360"/>
    </source>
</evidence>
<evidence type="ECO:0000256" key="3">
    <source>
        <dbReference type="ARBA" id="ARBA00022676"/>
    </source>
</evidence>
<accession>A0A1H9ANX0</accession>
<name>A0A1H9ANX0_9SPIR</name>
<dbReference type="RefSeq" id="WP_177177693.1">
    <property type="nucleotide sequence ID" value="NZ_AP025286.1"/>
</dbReference>
<feature type="domain" description="Starch synthase catalytic" evidence="6">
    <location>
        <begin position="2"/>
        <end position="251"/>
    </location>
</feature>
<keyword evidence="3" id="KW-0328">Glycosyltransferase</keyword>
<evidence type="ECO:0000313" key="7">
    <source>
        <dbReference type="EMBL" id="SEP78063.1"/>
    </source>
</evidence>
<dbReference type="InterPro" id="IPR001296">
    <property type="entry name" value="Glyco_trans_1"/>
</dbReference>
<dbReference type="Gene3D" id="3.40.50.2000">
    <property type="entry name" value="Glycogen Phosphorylase B"/>
    <property type="match status" value="2"/>
</dbReference>
<comment type="catalytic activity">
    <reaction evidence="1">
        <text>[(1-&gt;4)-alpha-D-glucosyl](n) + ADP-alpha-D-glucose = [(1-&gt;4)-alpha-D-glucosyl](n+1) + ADP + H(+)</text>
        <dbReference type="Rhea" id="RHEA:18189"/>
        <dbReference type="Rhea" id="RHEA-COMP:9584"/>
        <dbReference type="Rhea" id="RHEA-COMP:9587"/>
        <dbReference type="ChEBI" id="CHEBI:15378"/>
        <dbReference type="ChEBI" id="CHEBI:15444"/>
        <dbReference type="ChEBI" id="CHEBI:57498"/>
        <dbReference type="ChEBI" id="CHEBI:456216"/>
        <dbReference type="EC" id="2.4.1.21"/>
    </reaction>
</comment>
<dbReference type="EC" id="2.4.1.21" evidence="2"/>
<gene>
    <name evidence="7" type="ORF">SAMN04487977_101397</name>
</gene>
<proteinExistence type="predicted"/>
<reference evidence="7 8" key="1">
    <citation type="submission" date="2016-10" db="EMBL/GenBank/DDBJ databases">
        <authorList>
            <person name="de Groot N.N."/>
        </authorList>
    </citation>
    <scope>NUCLEOTIDE SEQUENCE [LARGE SCALE GENOMIC DNA]</scope>
    <source>
        <strain evidence="7 8">B25</strain>
    </source>
</reference>
<evidence type="ECO:0000256" key="1">
    <source>
        <dbReference type="ARBA" id="ARBA00001478"/>
    </source>
</evidence>
<dbReference type="Pfam" id="PF00534">
    <property type="entry name" value="Glycos_transf_1"/>
    <property type="match status" value="1"/>
</dbReference>
<evidence type="ECO:0000259" key="6">
    <source>
        <dbReference type="Pfam" id="PF08323"/>
    </source>
</evidence>
<keyword evidence="4" id="KW-0808">Transferase</keyword>
<feature type="domain" description="Glycosyl transferase family 1" evidence="5">
    <location>
        <begin position="332"/>
        <end position="477"/>
    </location>
</feature>
<dbReference type="GO" id="GO:0009011">
    <property type="term" value="F:alpha-1,4-glucan glucosyltransferase (ADP-glucose donor) activity"/>
    <property type="evidence" value="ECO:0007669"/>
    <property type="project" value="UniProtKB-EC"/>
</dbReference>
<dbReference type="AlphaFoldDB" id="A0A1H9ANX0"/>